<accession>A0ABD1MWP7</accession>
<evidence type="ECO:0008006" key="4">
    <source>
        <dbReference type="Google" id="ProtNLM"/>
    </source>
</evidence>
<dbReference type="InterPro" id="IPR036770">
    <property type="entry name" value="Ankyrin_rpt-contain_sf"/>
</dbReference>
<dbReference type="Gene3D" id="1.25.40.20">
    <property type="entry name" value="Ankyrin repeat-containing domain"/>
    <property type="match status" value="1"/>
</dbReference>
<organism evidence="2 3">
    <name type="scientific">Flemingia macrophylla</name>
    <dbReference type="NCBI Taxonomy" id="520843"/>
    <lineage>
        <taxon>Eukaryota</taxon>
        <taxon>Viridiplantae</taxon>
        <taxon>Streptophyta</taxon>
        <taxon>Embryophyta</taxon>
        <taxon>Tracheophyta</taxon>
        <taxon>Spermatophyta</taxon>
        <taxon>Magnoliopsida</taxon>
        <taxon>eudicotyledons</taxon>
        <taxon>Gunneridae</taxon>
        <taxon>Pentapetalae</taxon>
        <taxon>rosids</taxon>
        <taxon>fabids</taxon>
        <taxon>Fabales</taxon>
        <taxon>Fabaceae</taxon>
        <taxon>Papilionoideae</taxon>
        <taxon>50 kb inversion clade</taxon>
        <taxon>NPAAA clade</taxon>
        <taxon>indigoferoid/millettioid clade</taxon>
        <taxon>Phaseoleae</taxon>
        <taxon>Flemingia</taxon>
    </lineage>
</organism>
<dbReference type="InterPro" id="IPR002110">
    <property type="entry name" value="Ankyrin_rpt"/>
</dbReference>
<dbReference type="SMART" id="SM00248">
    <property type="entry name" value="ANK"/>
    <property type="match status" value="4"/>
</dbReference>
<gene>
    <name evidence="2" type="ORF">Fmac_008197</name>
</gene>
<dbReference type="AlphaFoldDB" id="A0ABD1MWP7"/>
<sequence length="275" mass="31386">MHIYEPERYVQTSNTFSKVDINMEMVNANPTIWSSPQAHAVQIGCPPQHASHHLLEHKKEYLEKCIPLYKIALRGDWNAVKNMVDADKTLLNGAITKEWGTLLHVVAGTKHVHFVDKLLKLLNSCDLELKIFNGNTAFCFAAASGNLQIAAMMIKKNPSLTKIRGGEEATPLYMAVLQGKGDMASYLYPLSREILEKDDWTTLFFRCIKNDLYDLALRMLQEQSILALARDEYDKTGLHILARKPCGLSYRGQWYRQSKIMHSSKYSQSPYYLED</sequence>
<evidence type="ECO:0000256" key="1">
    <source>
        <dbReference type="ARBA" id="ARBA00004413"/>
    </source>
</evidence>
<dbReference type="Pfam" id="PF12796">
    <property type="entry name" value="Ank_2"/>
    <property type="match status" value="1"/>
</dbReference>
<protein>
    <recommendedName>
        <fullName evidence="4">Ankyrin repeat family protein</fullName>
    </recommendedName>
</protein>
<dbReference type="EMBL" id="JBGMDY010000003">
    <property type="protein sequence ID" value="KAL2340257.1"/>
    <property type="molecule type" value="Genomic_DNA"/>
</dbReference>
<comment type="caution">
    <text evidence="2">The sequence shown here is derived from an EMBL/GenBank/DDBJ whole genome shotgun (WGS) entry which is preliminary data.</text>
</comment>
<dbReference type="PANTHER" id="PTHR24121">
    <property type="entry name" value="NO MECHANORECEPTOR POTENTIAL C, ISOFORM D-RELATED"/>
    <property type="match status" value="1"/>
</dbReference>
<dbReference type="GO" id="GO:0005886">
    <property type="term" value="C:plasma membrane"/>
    <property type="evidence" value="ECO:0007669"/>
    <property type="project" value="UniProtKB-SubCell"/>
</dbReference>
<dbReference type="Proteomes" id="UP001603857">
    <property type="component" value="Unassembled WGS sequence"/>
</dbReference>
<evidence type="ECO:0000313" key="3">
    <source>
        <dbReference type="Proteomes" id="UP001603857"/>
    </source>
</evidence>
<dbReference type="SUPFAM" id="SSF48403">
    <property type="entry name" value="Ankyrin repeat"/>
    <property type="match status" value="1"/>
</dbReference>
<name>A0ABD1MWP7_9FABA</name>
<reference evidence="2 3" key="1">
    <citation type="submission" date="2024-08" db="EMBL/GenBank/DDBJ databases">
        <title>Insights into the chromosomal genome structure of Flemingia macrophylla.</title>
        <authorList>
            <person name="Ding Y."/>
            <person name="Zhao Y."/>
            <person name="Bi W."/>
            <person name="Wu M."/>
            <person name="Zhao G."/>
            <person name="Gong Y."/>
            <person name="Li W."/>
            <person name="Zhang P."/>
        </authorList>
    </citation>
    <scope>NUCLEOTIDE SEQUENCE [LARGE SCALE GENOMIC DNA]</scope>
    <source>
        <strain evidence="2">DYQJB</strain>
        <tissue evidence="2">Leaf</tissue>
    </source>
</reference>
<comment type="subcellular location">
    <subcellularLocation>
        <location evidence="1">Cell membrane</location>
        <topology evidence="1">Peripheral membrane protein</topology>
        <orientation evidence="1">Cytoplasmic side</orientation>
    </subcellularLocation>
</comment>
<evidence type="ECO:0000313" key="2">
    <source>
        <dbReference type="EMBL" id="KAL2340257.1"/>
    </source>
</evidence>
<dbReference type="PANTHER" id="PTHR24121:SF20">
    <property type="entry name" value="TONSOKU-LIKE PROTEIN"/>
    <property type="match status" value="1"/>
</dbReference>
<proteinExistence type="predicted"/>
<keyword evidence="3" id="KW-1185">Reference proteome</keyword>